<accession>A0ABN9RFM1</accession>
<gene>
    <name evidence="2" type="ORF">PCOR1329_LOCUS20028</name>
</gene>
<keyword evidence="3" id="KW-1185">Reference proteome</keyword>
<sequence length="180" mass="20492">MELEDGRRGTRRRGEEDEEVEGGEERELRSMQPRAASGPTHRRSPASGHRERSGNPKKQRRGLPRRSRRGATPQEAEEKGEDEERREWTREEGGGISRERSSRQPRLPARASSAGLERNCAVGASPWGRLPHPAWRFISAARRPWRWAVALRVVVGKLEEVAWDAPPGDRPYCTVQPFLM</sequence>
<feature type="compositionally biased region" description="Basic and acidic residues" evidence="1">
    <location>
        <begin position="1"/>
        <end position="15"/>
    </location>
</feature>
<evidence type="ECO:0000313" key="3">
    <source>
        <dbReference type="Proteomes" id="UP001189429"/>
    </source>
</evidence>
<reference evidence="2" key="1">
    <citation type="submission" date="2023-10" db="EMBL/GenBank/DDBJ databases">
        <authorList>
            <person name="Chen Y."/>
            <person name="Shah S."/>
            <person name="Dougan E. K."/>
            <person name="Thang M."/>
            <person name="Chan C."/>
        </authorList>
    </citation>
    <scope>NUCLEOTIDE SEQUENCE [LARGE SCALE GENOMIC DNA]</scope>
</reference>
<dbReference type="EMBL" id="CAUYUJ010006447">
    <property type="protein sequence ID" value="CAK0817393.1"/>
    <property type="molecule type" value="Genomic_DNA"/>
</dbReference>
<dbReference type="Proteomes" id="UP001189429">
    <property type="component" value="Unassembled WGS sequence"/>
</dbReference>
<comment type="caution">
    <text evidence="2">The sequence shown here is derived from an EMBL/GenBank/DDBJ whole genome shotgun (WGS) entry which is preliminary data.</text>
</comment>
<protein>
    <submittedName>
        <fullName evidence="2">Uncharacterized protein</fullName>
    </submittedName>
</protein>
<name>A0ABN9RFM1_9DINO</name>
<proteinExistence type="predicted"/>
<feature type="compositionally biased region" description="Basic and acidic residues" evidence="1">
    <location>
        <begin position="82"/>
        <end position="102"/>
    </location>
</feature>
<evidence type="ECO:0000256" key="1">
    <source>
        <dbReference type="SAM" id="MobiDB-lite"/>
    </source>
</evidence>
<feature type="region of interest" description="Disordered" evidence="1">
    <location>
        <begin position="1"/>
        <end position="115"/>
    </location>
</feature>
<organism evidence="2 3">
    <name type="scientific">Prorocentrum cordatum</name>
    <dbReference type="NCBI Taxonomy" id="2364126"/>
    <lineage>
        <taxon>Eukaryota</taxon>
        <taxon>Sar</taxon>
        <taxon>Alveolata</taxon>
        <taxon>Dinophyceae</taxon>
        <taxon>Prorocentrales</taxon>
        <taxon>Prorocentraceae</taxon>
        <taxon>Prorocentrum</taxon>
    </lineage>
</organism>
<feature type="compositionally biased region" description="Basic residues" evidence="1">
    <location>
        <begin position="55"/>
        <end position="69"/>
    </location>
</feature>
<evidence type="ECO:0000313" key="2">
    <source>
        <dbReference type="EMBL" id="CAK0817393.1"/>
    </source>
</evidence>